<dbReference type="GO" id="GO:0003774">
    <property type="term" value="F:cytoskeletal motor activity"/>
    <property type="evidence" value="ECO:0007669"/>
    <property type="project" value="InterPro"/>
</dbReference>
<gene>
    <name evidence="6" type="primary">lfiE</name>
    <name evidence="5" type="synonym">fliE</name>
    <name evidence="6" type="ORF">ENKO_30590</name>
</gene>
<sequence>MNTISSLTPNAASRNMMLEMNRMKDLASGPLAGTSVLPAATGDMQAGSEVSFHQIFSQALSRVDNLQQDAEVRQNAVEMGESDDLVGAMIASQQASLSFSALVQVRNKVASGVNDLMNMSV</sequence>
<keyword evidence="6" id="KW-0966">Cell projection</keyword>
<dbReference type="AlphaFoldDB" id="A0AA86ISJ6"/>
<reference evidence="6" key="1">
    <citation type="submission" date="2021-04" db="EMBL/GenBank/DDBJ databases">
        <title>Difference and commonality of drug resistance evolution in various bacteria. and drug sensitivity profiles.</title>
        <authorList>
            <person name="Maeda T."/>
            <person name="Shibai A."/>
            <person name="Kawada K."/>
            <person name="Kotani H."/>
            <person name="Tarusawa Y."/>
            <person name="Tanabe K."/>
            <person name="Furusawa C."/>
        </authorList>
    </citation>
    <scope>NUCLEOTIDE SEQUENCE</scope>
    <source>
        <strain evidence="6">JCM 8580</strain>
    </source>
</reference>
<evidence type="ECO:0000313" key="6">
    <source>
        <dbReference type="EMBL" id="BCU56465.1"/>
    </source>
</evidence>
<accession>A0AA86ISJ6</accession>
<dbReference type="PANTHER" id="PTHR34653">
    <property type="match status" value="1"/>
</dbReference>
<dbReference type="GO" id="GO:0005198">
    <property type="term" value="F:structural molecule activity"/>
    <property type="evidence" value="ECO:0007669"/>
    <property type="project" value="InterPro"/>
</dbReference>
<dbReference type="GO" id="GO:0071973">
    <property type="term" value="P:bacterial-type flagellum-dependent cell motility"/>
    <property type="evidence" value="ECO:0007669"/>
    <property type="project" value="InterPro"/>
</dbReference>
<evidence type="ECO:0000256" key="3">
    <source>
        <dbReference type="ARBA" id="ARBA00018024"/>
    </source>
</evidence>
<comment type="subcellular location">
    <subcellularLocation>
        <location evidence="1 5">Bacterial flagellum basal body</location>
    </subcellularLocation>
</comment>
<protein>
    <recommendedName>
        <fullName evidence="3 5">Flagellar hook-basal body complex protein FliE</fullName>
    </recommendedName>
</protein>
<keyword evidence="4 5" id="KW-0975">Bacterial flagellum</keyword>
<proteinExistence type="inferred from homology"/>
<evidence type="ECO:0000256" key="4">
    <source>
        <dbReference type="ARBA" id="ARBA00023143"/>
    </source>
</evidence>
<evidence type="ECO:0000256" key="1">
    <source>
        <dbReference type="ARBA" id="ARBA00004117"/>
    </source>
</evidence>
<dbReference type="Proteomes" id="UP000682928">
    <property type="component" value="Chromosome"/>
</dbReference>
<keyword evidence="6" id="KW-0969">Cilium</keyword>
<dbReference type="EMBL" id="AP024590">
    <property type="protein sequence ID" value="BCU56465.1"/>
    <property type="molecule type" value="Genomic_DNA"/>
</dbReference>
<dbReference type="PRINTS" id="PR01006">
    <property type="entry name" value="FLGHOOKFLIE"/>
</dbReference>
<comment type="similarity">
    <text evidence="2 5">Belongs to the FliE family.</text>
</comment>
<name>A0AA86ISJ6_9ENTR</name>
<dbReference type="PANTHER" id="PTHR34653:SF1">
    <property type="entry name" value="FLAGELLAR HOOK-BASAL BODY COMPLEX PROTEIN FLIE"/>
    <property type="match status" value="1"/>
</dbReference>
<evidence type="ECO:0000256" key="5">
    <source>
        <dbReference type="HAMAP-Rule" id="MF_00724"/>
    </source>
</evidence>
<dbReference type="GO" id="GO:0009425">
    <property type="term" value="C:bacterial-type flagellum basal body"/>
    <property type="evidence" value="ECO:0007669"/>
    <property type="project" value="UniProtKB-SubCell"/>
</dbReference>
<keyword evidence="6" id="KW-0282">Flagellum</keyword>
<dbReference type="InterPro" id="IPR001624">
    <property type="entry name" value="FliE"/>
</dbReference>
<dbReference type="HAMAP" id="MF_00724">
    <property type="entry name" value="FliE"/>
    <property type="match status" value="1"/>
</dbReference>
<evidence type="ECO:0000256" key="2">
    <source>
        <dbReference type="ARBA" id="ARBA00009272"/>
    </source>
</evidence>
<evidence type="ECO:0000313" key="7">
    <source>
        <dbReference type="Proteomes" id="UP000682928"/>
    </source>
</evidence>
<dbReference type="Pfam" id="PF02049">
    <property type="entry name" value="FliE"/>
    <property type="match status" value="1"/>
</dbReference>
<organism evidence="6 7">
    <name type="scientific">Enterobacter kobei</name>
    <dbReference type="NCBI Taxonomy" id="208224"/>
    <lineage>
        <taxon>Bacteria</taxon>
        <taxon>Pseudomonadati</taxon>
        <taxon>Pseudomonadota</taxon>
        <taxon>Gammaproteobacteria</taxon>
        <taxon>Enterobacterales</taxon>
        <taxon>Enterobacteriaceae</taxon>
        <taxon>Enterobacter</taxon>
        <taxon>Enterobacter cloacae complex</taxon>
    </lineage>
</organism>